<organism evidence="2 3">
    <name type="scientific">Nonomuraea thailandensis</name>
    <dbReference type="NCBI Taxonomy" id="1188745"/>
    <lineage>
        <taxon>Bacteria</taxon>
        <taxon>Bacillati</taxon>
        <taxon>Actinomycetota</taxon>
        <taxon>Actinomycetes</taxon>
        <taxon>Streptosporangiales</taxon>
        <taxon>Streptosporangiaceae</taxon>
        <taxon>Nonomuraea</taxon>
    </lineage>
</organism>
<feature type="compositionally biased region" description="Low complexity" evidence="1">
    <location>
        <begin position="66"/>
        <end position="112"/>
    </location>
</feature>
<dbReference type="AlphaFoldDB" id="A0A9X2K523"/>
<proteinExistence type="predicted"/>
<keyword evidence="3" id="KW-1185">Reference proteome</keyword>
<gene>
    <name evidence="2" type="ORF">HD597_007074</name>
</gene>
<accession>A0A9X2K523</accession>
<feature type="region of interest" description="Disordered" evidence="1">
    <location>
        <begin position="35"/>
        <end position="166"/>
    </location>
</feature>
<sequence>MVMPLIRNALHVADGHLRGILDVHHRITAAQESIQATRPEAGPAPAPAPSPSTCRSPRSTPPGPPRTCSTPCCTASTPAGASTSVTTTAGAPIPQASRPPGRTSSTRPSSPRSGKKQLSEANGCCNTPTSMRPGGAGSLEQPVTTGFHGTASSRYTMVWSSRDSRP</sequence>
<evidence type="ECO:0000313" key="2">
    <source>
        <dbReference type="EMBL" id="MCP2360054.1"/>
    </source>
</evidence>
<evidence type="ECO:0000256" key="1">
    <source>
        <dbReference type="SAM" id="MobiDB-lite"/>
    </source>
</evidence>
<protein>
    <submittedName>
        <fullName evidence="2">Uncharacterized protein</fullName>
    </submittedName>
</protein>
<dbReference type="EMBL" id="JAMZEB010000002">
    <property type="protein sequence ID" value="MCP2360054.1"/>
    <property type="molecule type" value="Genomic_DNA"/>
</dbReference>
<evidence type="ECO:0000313" key="3">
    <source>
        <dbReference type="Proteomes" id="UP001139648"/>
    </source>
</evidence>
<reference evidence="2" key="1">
    <citation type="submission" date="2022-06" db="EMBL/GenBank/DDBJ databases">
        <title>Sequencing the genomes of 1000 actinobacteria strains.</title>
        <authorList>
            <person name="Klenk H.-P."/>
        </authorList>
    </citation>
    <scope>NUCLEOTIDE SEQUENCE</scope>
    <source>
        <strain evidence="2">DSM 46694</strain>
    </source>
</reference>
<name>A0A9X2K523_9ACTN</name>
<feature type="compositionally biased region" description="Polar residues" evidence="1">
    <location>
        <begin position="150"/>
        <end position="166"/>
    </location>
</feature>
<comment type="caution">
    <text evidence="2">The sequence shown here is derived from an EMBL/GenBank/DDBJ whole genome shotgun (WGS) entry which is preliminary data.</text>
</comment>
<dbReference type="Proteomes" id="UP001139648">
    <property type="component" value="Unassembled WGS sequence"/>
</dbReference>